<feature type="domain" description="Ig-like" evidence="1">
    <location>
        <begin position="133"/>
        <end position="204"/>
    </location>
</feature>
<dbReference type="Ensembl" id="ENSOSIT00000033771.1">
    <property type="protein sequence ID" value="ENSOSIP00000032041.1"/>
    <property type="gene ID" value="ENSOSIG00000016349.1"/>
</dbReference>
<dbReference type="GeneTree" id="ENSGT00940000156937"/>
<dbReference type="SMART" id="SM00409">
    <property type="entry name" value="IG"/>
    <property type="match status" value="1"/>
</dbReference>
<dbReference type="InterPro" id="IPR036179">
    <property type="entry name" value="Ig-like_dom_sf"/>
</dbReference>
<dbReference type="InterPro" id="IPR007110">
    <property type="entry name" value="Ig-like_dom"/>
</dbReference>
<reference evidence="2" key="2">
    <citation type="submission" date="2025-09" db="UniProtKB">
        <authorList>
            <consortium name="Ensembl"/>
        </authorList>
    </citation>
    <scope>IDENTIFICATION</scope>
</reference>
<evidence type="ECO:0000313" key="2">
    <source>
        <dbReference type="Ensembl" id="ENSOSIP00000032041.1"/>
    </source>
</evidence>
<dbReference type="PROSITE" id="PS50835">
    <property type="entry name" value="IG_LIKE"/>
    <property type="match status" value="2"/>
</dbReference>
<keyword evidence="3" id="KW-1185">Reference proteome</keyword>
<dbReference type="GO" id="GO:0098636">
    <property type="term" value="C:protein complex involved in cell adhesion"/>
    <property type="evidence" value="ECO:0007669"/>
    <property type="project" value="TreeGrafter"/>
</dbReference>
<proteinExistence type="predicted"/>
<organism evidence="2 3">
    <name type="scientific">Oryzias sinensis</name>
    <name type="common">Chinese medaka</name>
    <dbReference type="NCBI Taxonomy" id="183150"/>
    <lineage>
        <taxon>Eukaryota</taxon>
        <taxon>Metazoa</taxon>
        <taxon>Chordata</taxon>
        <taxon>Craniata</taxon>
        <taxon>Vertebrata</taxon>
        <taxon>Euteleostomi</taxon>
        <taxon>Actinopterygii</taxon>
        <taxon>Neopterygii</taxon>
        <taxon>Teleostei</taxon>
        <taxon>Neoteleostei</taxon>
        <taxon>Acanthomorphata</taxon>
        <taxon>Ovalentaria</taxon>
        <taxon>Atherinomorphae</taxon>
        <taxon>Beloniformes</taxon>
        <taxon>Adrianichthyidae</taxon>
        <taxon>Oryziinae</taxon>
        <taxon>Oryzias</taxon>
    </lineage>
</organism>
<accession>A0A8C7YS85</accession>
<dbReference type="GO" id="GO:0046982">
    <property type="term" value="F:protein heterodimerization activity"/>
    <property type="evidence" value="ECO:0007669"/>
    <property type="project" value="InterPro"/>
</dbReference>
<dbReference type="InterPro" id="IPR042974">
    <property type="entry name" value="JAM-C"/>
</dbReference>
<dbReference type="InterPro" id="IPR013783">
    <property type="entry name" value="Ig-like_fold"/>
</dbReference>
<feature type="domain" description="Ig-like" evidence="1">
    <location>
        <begin position="15"/>
        <end position="121"/>
    </location>
</feature>
<name>A0A8C7YS85_9TELE</name>
<reference evidence="2" key="1">
    <citation type="submission" date="2025-08" db="UniProtKB">
        <authorList>
            <consortium name="Ensembl"/>
        </authorList>
    </citation>
    <scope>IDENTIFICATION</scope>
</reference>
<dbReference type="GO" id="GO:0044291">
    <property type="term" value="C:cell-cell contact zone"/>
    <property type="evidence" value="ECO:0007669"/>
    <property type="project" value="TreeGrafter"/>
</dbReference>
<dbReference type="PANTHER" id="PTHR44598:SF3">
    <property type="entry name" value="JUNCTIONAL ADHESION MOLECULE 3B"/>
    <property type="match status" value="1"/>
</dbReference>
<protein>
    <submittedName>
        <fullName evidence="2">Junctional adhesion molecule 3b</fullName>
    </submittedName>
</protein>
<dbReference type="Proteomes" id="UP000694383">
    <property type="component" value="Unplaced"/>
</dbReference>
<dbReference type="GO" id="GO:0005178">
    <property type="term" value="F:integrin binding"/>
    <property type="evidence" value="ECO:0007669"/>
    <property type="project" value="TreeGrafter"/>
</dbReference>
<dbReference type="Gene3D" id="2.60.40.10">
    <property type="entry name" value="Immunoglobulins"/>
    <property type="match status" value="2"/>
</dbReference>
<dbReference type="InterPro" id="IPR003599">
    <property type="entry name" value="Ig_sub"/>
</dbReference>
<dbReference type="AlphaFoldDB" id="A0A8C7YS85"/>
<evidence type="ECO:0000259" key="1">
    <source>
        <dbReference type="PROSITE" id="PS50835"/>
    </source>
</evidence>
<dbReference type="GO" id="GO:0042803">
    <property type="term" value="F:protein homodimerization activity"/>
    <property type="evidence" value="ECO:0007669"/>
    <property type="project" value="InterPro"/>
</dbReference>
<dbReference type="PANTHER" id="PTHR44598">
    <property type="entry name" value="JUNCTIONAL ADHESION MOLECULE C"/>
    <property type="match status" value="1"/>
</dbReference>
<dbReference type="SUPFAM" id="SSF48726">
    <property type="entry name" value="Immunoglobulin"/>
    <property type="match status" value="2"/>
</dbReference>
<evidence type="ECO:0000313" key="3">
    <source>
        <dbReference type="Proteomes" id="UP000694383"/>
    </source>
</evidence>
<dbReference type="GO" id="GO:0005886">
    <property type="term" value="C:plasma membrane"/>
    <property type="evidence" value="ECO:0007669"/>
    <property type="project" value="TreeGrafter"/>
</dbReference>
<dbReference type="GO" id="GO:0098632">
    <property type="term" value="F:cell-cell adhesion mediator activity"/>
    <property type="evidence" value="ECO:0007669"/>
    <property type="project" value="TreeGrafter"/>
</dbReference>
<dbReference type="Pfam" id="PF13927">
    <property type="entry name" value="Ig_3"/>
    <property type="match status" value="1"/>
</dbReference>
<sequence>MKTLTFADEDSDLCPRSAGFCTVSAVVLKTKNSNPWTNEFDSIELSCVIESISTTNPRIEWKKITSEGPSYVYFNKRISGDLENRAEVHTTSTLVIKNATRSDTAKYRCEVTAADDLKSFDEILIDLVVRVKPVVPKCRVPKAVPFGKSTELSCVEEEGFPRSQYKWFKNQEEVPLDPKTSPKFFNSSYTLSAETGALVSAATHVFGQGHTPGDRGGAEGPDAQGGGRYFQETFDGEGGRELQGESTALACTFFNSGLFFPSAEELQRKSREGKFDDSCGDCLMTAEVLWFKVDHENVFVINPNIPLIWNLSQRFCCWFCRFVHLKRN</sequence>
<dbReference type="GO" id="GO:0016477">
    <property type="term" value="P:cell migration"/>
    <property type="evidence" value="ECO:0007669"/>
    <property type="project" value="TreeGrafter"/>
</dbReference>